<accession>A0A497XM10</accession>
<gene>
    <name evidence="2" type="ORF">BCF55_0132</name>
</gene>
<dbReference type="GO" id="GO:0005198">
    <property type="term" value="F:structural molecule activity"/>
    <property type="evidence" value="ECO:0007669"/>
    <property type="project" value="InterPro"/>
</dbReference>
<dbReference type="SUPFAM" id="SSF64518">
    <property type="entry name" value="Phase 1 flagellin"/>
    <property type="match status" value="1"/>
</dbReference>
<dbReference type="InterPro" id="IPR001492">
    <property type="entry name" value="Flagellin"/>
</dbReference>
<dbReference type="InterPro" id="IPR001029">
    <property type="entry name" value="Flagellin_N"/>
</dbReference>
<dbReference type="InterPro" id="IPR013384">
    <property type="entry name" value="Flagell_FlgL"/>
</dbReference>
<dbReference type="GO" id="GO:0071973">
    <property type="term" value="P:bacterial-type flagellum-dependent cell motility"/>
    <property type="evidence" value="ECO:0007669"/>
    <property type="project" value="InterPro"/>
</dbReference>
<dbReference type="RefSeq" id="WP_121008795.1">
    <property type="nucleotide sequence ID" value="NZ_RCCJ01000001.1"/>
</dbReference>
<dbReference type="OrthoDB" id="9768249at2"/>
<dbReference type="PANTHER" id="PTHR42792">
    <property type="entry name" value="FLAGELLIN"/>
    <property type="match status" value="1"/>
</dbReference>
<keyword evidence="2" id="KW-0966">Cell projection</keyword>
<reference evidence="2 3" key="1">
    <citation type="submission" date="2018-10" db="EMBL/GenBank/DDBJ databases">
        <title>Genomic Encyclopedia of Archaeal and Bacterial Type Strains, Phase II (KMG-II): from individual species to whole genera.</title>
        <authorList>
            <person name="Goeker M."/>
        </authorList>
    </citation>
    <scope>NUCLEOTIDE SEQUENCE [LARGE SCALE GENOMIC DNA]</scope>
    <source>
        <strain evidence="2 3">DSM 16510</strain>
    </source>
</reference>
<dbReference type="EMBL" id="RCCJ01000001">
    <property type="protein sequence ID" value="RLJ69875.1"/>
    <property type="molecule type" value="Genomic_DNA"/>
</dbReference>
<feature type="domain" description="Flagellin N-terminal" evidence="1">
    <location>
        <begin position="21"/>
        <end position="137"/>
    </location>
</feature>
<keyword evidence="3" id="KW-1185">Reference proteome</keyword>
<dbReference type="PANTHER" id="PTHR42792:SF1">
    <property type="entry name" value="FLAGELLAR HOOK-ASSOCIATED PROTEIN 3"/>
    <property type="match status" value="1"/>
</dbReference>
<dbReference type="AlphaFoldDB" id="A0A497XM10"/>
<dbReference type="Gene3D" id="1.20.1330.10">
    <property type="entry name" value="f41 fragment of flagellin, N-terminal domain"/>
    <property type="match status" value="2"/>
</dbReference>
<evidence type="ECO:0000313" key="2">
    <source>
        <dbReference type="EMBL" id="RLJ69875.1"/>
    </source>
</evidence>
<dbReference type="NCBIfam" id="TIGR02550">
    <property type="entry name" value="flagell_flgL"/>
    <property type="match status" value="1"/>
</dbReference>
<keyword evidence="2" id="KW-0282">Flagellum</keyword>
<evidence type="ECO:0000313" key="3">
    <source>
        <dbReference type="Proteomes" id="UP000267841"/>
    </source>
</evidence>
<organism evidence="2 3">
    <name type="scientific">Hydrogenivirga caldilitoris</name>
    <dbReference type="NCBI Taxonomy" id="246264"/>
    <lineage>
        <taxon>Bacteria</taxon>
        <taxon>Pseudomonadati</taxon>
        <taxon>Aquificota</taxon>
        <taxon>Aquificia</taxon>
        <taxon>Aquificales</taxon>
        <taxon>Aquificaceae</taxon>
        <taxon>Hydrogenivirga</taxon>
    </lineage>
</organism>
<dbReference type="Proteomes" id="UP000267841">
    <property type="component" value="Unassembled WGS sequence"/>
</dbReference>
<dbReference type="Pfam" id="PF00669">
    <property type="entry name" value="Flagellin_N"/>
    <property type="match status" value="1"/>
</dbReference>
<sequence length="481" mass="53635">MKVPDSLLYTIFQQQDEKLRESIARKTMEISTGKRVHNLSDDPVATFNILSLRKDISQLSQFSKNRLFSDVNLSYIDFTLNKVSDKIKALYTKAVQAKNELHTKDALIAMSAEFDEALGFLLDRANEKVGENYIFSGSALTTRPFSANFTYQGSQEPFNVQIDESNFTEVFSPGSRVFSTNVYQLDAFFTTPTTPFGVSGTLNVNYNSTTVSLDYGRGVWYLAGKVSDPNEPLTNYGFDGDLILYDSGMNELARISNYGQYSLNDLITQINTSFGSENISASLVTNPDGTYTLRIADGDSPADNFIADTSGNVLESNNLENFVSIFNGISPGDVNAFVHQAPSGMYTLRLAPEDVSTTLNLSFTGSGLGSFFAPNIFQLINEVKEKLANGLNPDDSDLMAVQRSYDKVVSERSRFGSILSQVKDQQPVQENRMDVLKKQKSDNEEVELSESIMEYTRYRTAYEALMRIVADTKDMTILRYI</sequence>
<keyword evidence="2" id="KW-0969">Cilium</keyword>
<comment type="caution">
    <text evidence="2">The sequence shown here is derived from an EMBL/GenBank/DDBJ whole genome shotgun (WGS) entry which is preliminary data.</text>
</comment>
<name>A0A497XM10_9AQUI</name>
<protein>
    <submittedName>
        <fullName evidence="2">Flagellar hook-associated protein 3</fullName>
    </submittedName>
</protein>
<evidence type="ECO:0000259" key="1">
    <source>
        <dbReference type="Pfam" id="PF00669"/>
    </source>
</evidence>
<dbReference type="GO" id="GO:0009424">
    <property type="term" value="C:bacterial-type flagellum hook"/>
    <property type="evidence" value="ECO:0007669"/>
    <property type="project" value="InterPro"/>
</dbReference>
<proteinExistence type="predicted"/>